<dbReference type="EMBL" id="JAJPDJ010000063">
    <property type="protein sequence ID" value="MCD7138965.1"/>
    <property type="molecule type" value="Genomic_DNA"/>
</dbReference>
<protein>
    <submittedName>
        <fullName evidence="1">Uncharacterized protein</fullName>
    </submittedName>
</protein>
<name>A0ABS8RES5_9LACO</name>
<organism evidence="1 2">
    <name type="scientific">Limosilactobacillus balticus</name>
    <dbReference type="NCBI Taxonomy" id="2759747"/>
    <lineage>
        <taxon>Bacteria</taxon>
        <taxon>Bacillati</taxon>
        <taxon>Bacillota</taxon>
        <taxon>Bacilli</taxon>
        <taxon>Lactobacillales</taxon>
        <taxon>Lactobacillaceae</taxon>
        <taxon>Limosilactobacillus</taxon>
    </lineage>
</organism>
<evidence type="ECO:0000313" key="2">
    <source>
        <dbReference type="Proteomes" id="UP001200032"/>
    </source>
</evidence>
<sequence length="161" mass="18213">MKINEFKNKLSRCGFSVDESADGLLTIYLGKYPLLTFNQGSNMFSTVKLNLNTVPVIDIYGLFNLLEITKEYVDTPIKERFPEKKYVLSAMRCAEGPVPVKQYVDAMNISTNNVEFHFGFANEKANAMEFTQKELDDLSDFFPKDAIDAMKEPVGDENNGN</sequence>
<reference evidence="1 2" key="1">
    <citation type="submission" date="2021-12" db="EMBL/GenBank/DDBJ databases">
        <title>A phylogenomic analysis of Limosilactobacillus reuteri reveals ancient and stable evolutionary relationships with rodents and birds and zoonotic transmission to humans.</title>
        <authorList>
            <person name="Li F."/>
            <person name="Li X."/>
            <person name="Cheng C."/>
            <person name="Tollenaar S."/>
            <person name="Zhang J.S."/>
            <person name="Simpson D."/>
            <person name="Tasseva G."/>
            <person name="Perez-Munoz M.E."/>
            <person name="Frese S."/>
            <person name="Gaenzle M.G."/>
            <person name="Walter J."/>
            <person name="Zheng J."/>
        </authorList>
    </citation>
    <scope>NUCLEOTIDE SEQUENCE [LARGE SCALE GENOMIC DNA]</scope>
    <source>
        <strain evidence="1 2">WF-AF5-A</strain>
    </source>
</reference>
<comment type="caution">
    <text evidence="1">The sequence shown here is derived from an EMBL/GenBank/DDBJ whole genome shotgun (WGS) entry which is preliminary data.</text>
</comment>
<dbReference type="RefSeq" id="WP_182586299.1">
    <property type="nucleotide sequence ID" value="NZ_JACIVG010000064.1"/>
</dbReference>
<accession>A0ABS8RES5</accession>
<proteinExistence type="predicted"/>
<gene>
    <name evidence="1" type="ORF">LTY59_06985</name>
</gene>
<dbReference type="Proteomes" id="UP001200032">
    <property type="component" value="Unassembled WGS sequence"/>
</dbReference>
<keyword evidence="2" id="KW-1185">Reference proteome</keyword>
<evidence type="ECO:0000313" key="1">
    <source>
        <dbReference type="EMBL" id="MCD7138965.1"/>
    </source>
</evidence>